<feature type="compositionally biased region" description="Basic and acidic residues" evidence="8">
    <location>
        <begin position="528"/>
        <end position="541"/>
    </location>
</feature>
<reference evidence="11 12" key="1">
    <citation type="journal article" date="2018" name="Syst. Appl. Microbiol.">
        <title>Abditibacterium utsteinense sp. nov., the first cultivated member of candidate phylum FBP, isolated from ice-free Antarctic soil samples.</title>
        <authorList>
            <person name="Tahon G."/>
            <person name="Tytgat B."/>
            <person name="Lebbe L."/>
            <person name="Carlier A."/>
            <person name="Willems A."/>
        </authorList>
    </citation>
    <scope>NUCLEOTIDE SEQUENCE [LARGE SCALE GENOMIC DNA]</scope>
    <source>
        <strain evidence="11 12">LMG 29911</strain>
    </source>
</reference>
<dbReference type="PRINTS" id="PR00344">
    <property type="entry name" value="BCTRLSENSOR"/>
</dbReference>
<sequence>MRFFPALRFVPGFVPGIFCAILIYGASLLGWTQSVERLSLDALFRARGPRDADPRVVIIAVDDAAVVRAGERSGVGWPLPRRYYARAVHDLKTLGAKTIAFDVLFSEPGPSPEQDLELARQCRAASVAQACAFQVAQRRTELPLDIAASPLPLRFSLGSADSSIAPSSHFSNVRSAIWASAPLLPLGQGAATLGHVNVFPEVSGTLRRVPHVINWRGEFFPSLSLAASAQFLGEKPHLDVTNNRITLAKRQIPLDNDGLSLINWIGAGDSYPKFGLNQLLDGEVPTEAIRGRLVLIGVTALGAFENRATPFAGGVPAIDFQANAIDDILSNRLLQGVAWPFSLALLWGFPVVCAVVTARRGGKNVWPVPLLIFCLAVVGWLGLRSNFYLPIGAPLLGGAMAFALTAALGYRREWEAVARSDVAVSSLARGTTLLSAALVTSGRDREHLISIIRATAHETLGARDVFLILDDDPSPLSASPGQTESEMSSATRAVFAARHAQELGTSWVFPAPDRGSSGLRRRRARLSSHSDEQRKIERRKSEARLEKRAFKISDLWTSGAPFSSQSRAAKSALFAGETLIAVPLPRRGVESVLQSNESQSNESQVSESQIPAPPRQFGGALVAIGKRDVGSFSARDTFNARDAVLLETLAEGAALALENFDYAQALRGRIESTNRDLETAYQLLAEQSAKLFAAVESIDAAIVVCDATGHAAFVNPAGARVLRGATPILGEPVVSALAAGDLEELAALFQTPHFSKLETELEAAHVASIRLETTRGHEILVAQFTPLVSDENQFIGAMLVVSDVSAQRELERMKTDFVGFVAHELRTPLTTILGYASLLHQAAGRFSADETRDMTSVIERHCRRMNSMISDLLDISRLESGRSLSVQRAWFDLDHLCARLLGEQKHYLNATPPLELRLECETRPLELFGDSDRIEQVVLNLLSNAVKYSPDGGVITVALQKTEKNVVLEVRDQGLGLSGAQIERMFQKFYRTPDAQARGIKGNGLGLNLVRQIVEAHAGTIEVFSRRDEGQRGSTFRVTLPGQAES</sequence>
<dbReference type="SMART" id="SM00388">
    <property type="entry name" value="HisKA"/>
    <property type="match status" value="1"/>
</dbReference>
<dbReference type="CDD" id="cd00082">
    <property type="entry name" value="HisKA"/>
    <property type="match status" value="1"/>
</dbReference>
<feature type="domain" description="Histidine kinase" evidence="10">
    <location>
        <begin position="820"/>
        <end position="1044"/>
    </location>
</feature>
<keyword evidence="3" id="KW-0597">Phosphoprotein</keyword>
<keyword evidence="4" id="KW-0808">Transferase</keyword>
<evidence type="ECO:0000256" key="9">
    <source>
        <dbReference type="SAM" id="Phobius"/>
    </source>
</evidence>
<dbReference type="Pfam" id="PF05226">
    <property type="entry name" value="CHASE2"/>
    <property type="match status" value="1"/>
</dbReference>
<evidence type="ECO:0000256" key="6">
    <source>
        <dbReference type="ARBA" id="ARBA00023012"/>
    </source>
</evidence>
<dbReference type="InterPro" id="IPR003661">
    <property type="entry name" value="HisK_dim/P_dom"/>
</dbReference>
<dbReference type="PANTHER" id="PTHR43047:SF72">
    <property type="entry name" value="OSMOSENSING HISTIDINE PROTEIN KINASE SLN1"/>
    <property type="match status" value="1"/>
</dbReference>
<feature type="region of interest" description="Disordered" evidence="8">
    <location>
        <begin position="591"/>
        <end position="613"/>
    </location>
</feature>
<feature type="compositionally biased region" description="Low complexity" evidence="8">
    <location>
        <begin position="591"/>
        <end position="609"/>
    </location>
</feature>
<dbReference type="EMBL" id="NIGF01000028">
    <property type="protein sequence ID" value="PQV62565.1"/>
    <property type="molecule type" value="Genomic_DNA"/>
</dbReference>
<dbReference type="GO" id="GO:0005886">
    <property type="term" value="C:plasma membrane"/>
    <property type="evidence" value="ECO:0007669"/>
    <property type="project" value="TreeGrafter"/>
</dbReference>
<dbReference type="GO" id="GO:0000155">
    <property type="term" value="F:phosphorelay sensor kinase activity"/>
    <property type="evidence" value="ECO:0007669"/>
    <property type="project" value="InterPro"/>
</dbReference>
<evidence type="ECO:0000256" key="1">
    <source>
        <dbReference type="ARBA" id="ARBA00000085"/>
    </source>
</evidence>
<feature type="transmembrane region" description="Helical" evidence="9">
    <location>
        <begin position="12"/>
        <end position="31"/>
    </location>
</feature>
<evidence type="ECO:0000256" key="5">
    <source>
        <dbReference type="ARBA" id="ARBA00022777"/>
    </source>
</evidence>
<gene>
    <name evidence="11" type="ORF">B1R32_1282</name>
</gene>
<evidence type="ECO:0000313" key="12">
    <source>
        <dbReference type="Proteomes" id="UP000237684"/>
    </source>
</evidence>
<dbReference type="PROSITE" id="PS50109">
    <property type="entry name" value="HIS_KIN"/>
    <property type="match status" value="1"/>
</dbReference>
<evidence type="ECO:0000256" key="7">
    <source>
        <dbReference type="ARBA" id="ARBA00023136"/>
    </source>
</evidence>
<dbReference type="InterPro" id="IPR005467">
    <property type="entry name" value="His_kinase_dom"/>
</dbReference>
<dbReference type="SUPFAM" id="SSF47384">
    <property type="entry name" value="Homodimeric domain of signal transducing histidine kinase"/>
    <property type="match status" value="1"/>
</dbReference>
<accession>A0A2S8SP36</accession>
<evidence type="ECO:0000256" key="8">
    <source>
        <dbReference type="SAM" id="MobiDB-lite"/>
    </source>
</evidence>
<dbReference type="Pfam" id="PF02518">
    <property type="entry name" value="HATPase_c"/>
    <property type="match status" value="1"/>
</dbReference>
<dbReference type="SUPFAM" id="SSF55785">
    <property type="entry name" value="PYP-like sensor domain (PAS domain)"/>
    <property type="match status" value="1"/>
</dbReference>
<keyword evidence="9" id="KW-0812">Transmembrane</keyword>
<dbReference type="RefSeq" id="WP_106381261.1">
    <property type="nucleotide sequence ID" value="NZ_NIGF01000028.1"/>
</dbReference>
<dbReference type="Pfam" id="PF00512">
    <property type="entry name" value="HisKA"/>
    <property type="match status" value="1"/>
</dbReference>
<dbReference type="OrthoDB" id="9806704at2"/>
<comment type="catalytic activity">
    <reaction evidence="1">
        <text>ATP + protein L-histidine = ADP + protein N-phospho-L-histidine.</text>
        <dbReference type="EC" id="2.7.13.3"/>
    </reaction>
</comment>
<dbReference type="GO" id="GO:0009927">
    <property type="term" value="F:histidine phosphotransfer kinase activity"/>
    <property type="evidence" value="ECO:0007669"/>
    <property type="project" value="TreeGrafter"/>
</dbReference>
<dbReference type="EC" id="2.7.13.3" evidence="2"/>
<dbReference type="InterPro" id="IPR036890">
    <property type="entry name" value="HATPase_C_sf"/>
</dbReference>
<dbReference type="Gene3D" id="1.10.287.130">
    <property type="match status" value="1"/>
</dbReference>
<feature type="transmembrane region" description="Helical" evidence="9">
    <location>
        <begin position="365"/>
        <end position="383"/>
    </location>
</feature>
<organism evidence="11 12">
    <name type="scientific">Abditibacterium utsteinense</name>
    <dbReference type="NCBI Taxonomy" id="1960156"/>
    <lineage>
        <taxon>Bacteria</taxon>
        <taxon>Pseudomonadati</taxon>
        <taxon>Abditibacteriota</taxon>
        <taxon>Abditibacteriia</taxon>
        <taxon>Abditibacteriales</taxon>
        <taxon>Abditibacteriaceae</taxon>
        <taxon>Abditibacterium</taxon>
    </lineage>
</organism>
<feature type="transmembrane region" description="Helical" evidence="9">
    <location>
        <begin position="337"/>
        <end position="358"/>
    </location>
</feature>
<evidence type="ECO:0000256" key="2">
    <source>
        <dbReference type="ARBA" id="ARBA00012438"/>
    </source>
</evidence>
<dbReference type="InterPro" id="IPR036097">
    <property type="entry name" value="HisK_dim/P_sf"/>
</dbReference>
<keyword evidence="9" id="KW-1133">Transmembrane helix</keyword>
<feature type="transmembrane region" description="Helical" evidence="9">
    <location>
        <begin position="389"/>
        <end position="410"/>
    </location>
</feature>
<dbReference type="CDD" id="cd00130">
    <property type="entry name" value="PAS"/>
    <property type="match status" value="1"/>
</dbReference>
<name>A0A2S8SP36_9BACT</name>
<evidence type="ECO:0000256" key="4">
    <source>
        <dbReference type="ARBA" id="ARBA00022679"/>
    </source>
</evidence>
<dbReference type="PANTHER" id="PTHR43047">
    <property type="entry name" value="TWO-COMPONENT HISTIDINE PROTEIN KINASE"/>
    <property type="match status" value="1"/>
</dbReference>
<dbReference type="Gene3D" id="3.30.565.10">
    <property type="entry name" value="Histidine kinase-like ATPase, C-terminal domain"/>
    <property type="match status" value="1"/>
</dbReference>
<dbReference type="FunFam" id="3.30.565.10:FF:000006">
    <property type="entry name" value="Sensor histidine kinase WalK"/>
    <property type="match status" value="1"/>
</dbReference>
<keyword evidence="5 11" id="KW-0418">Kinase</keyword>
<dbReference type="InterPro" id="IPR000014">
    <property type="entry name" value="PAS"/>
</dbReference>
<dbReference type="FunFam" id="1.10.287.130:FF:000001">
    <property type="entry name" value="Two-component sensor histidine kinase"/>
    <property type="match status" value="1"/>
</dbReference>
<protein>
    <recommendedName>
        <fullName evidence="2">histidine kinase</fullName>
        <ecNumber evidence="2">2.7.13.3</ecNumber>
    </recommendedName>
</protein>
<keyword evidence="7 9" id="KW-0472">Membrane</keyword>
<dbReference type="SUPFAM" id="SSF55874">
    <property type="entry name" value="ATPase domain of HSP90 chaperone/DNA topoisomerase II/histidine kinase"/>
    <property type="match status" value="1"/>
</dbReference>
<dbReference type="Gene3D" id="3.30.450.20">
    <property type="entry name" value="PAS domain"/>
    <property type="match status" value="1"/>
</dbReference>
<dbReference type="InterPro" id="IPR004358">
    <property type="entry name" value="Sig_transdc_His_kin-like_C"/>
</dbReference>
<keyword evidence="12" id="KW-1185">Reference proteome</keyword>
<dbReference type="Proteomes" id="UP000237684">
    <property type="component" value="Unassembled WGS sequence"/>
</dbReference>
<dbReference type="InParanoid" id="A0A2S8SP36"/>
<proteinExistence type="predicted"/>
<feature type="region of interest" description="Disordered" evidence="8">
    <location>
        <begin position="514"/>
        <end position="541"/>
    </location>
</feature>
<keyword evidence="6" id="KW-0902">Two-component regulatory system</keyword>
<dbReference type="AlphaFoldDB" id="A0A2S8SP36"/>
<evidence type="ECO:0000256" key="3">
    <source>
        <dbReference type="ARBA" id="ARBA00022553"/>
    </source>
</evidence>
<evidence type="ECO:0000259" key="10">
    <source>
        <dbReference type="PROSITE" id="PS50109"/>
    </source>
</evidence>
<comment type="caution">
    <text evidence="11">The sequence shown here is derived from an EMBL/GenBank/DDBJ whole genome shotgun (WGS) entry which is preliminary data.</text>
</comment>
<dbReference type="InterPro" id="IPR007890">
    <property type="entry name" value="CHASE2"/>
</dbReference>
<dbReference type="InterPro" id="IPR035965">
    <property type="entry name" value="PAS-like_dom_sf"/>
</dbReference>
<dbReference type="SMART" id="SM00387">
    <property type="entry name" value="HATPase_c"/>
    <property type="match status" value="1"/>
</dbReference>
<dbReference type="SMART" id="SM01080">
    <property type="entry name" value="CHASE2"/>
    <property type="match status" value="1"/>
</dbReference>
<dbReference type="InterPro" id="IPR003594">
    <property type="entry name" value="HATPase_dom"/>
</dbReference>
<evidence type="ECO:0000313" key="11">
    <source>
        <dbReference type="EMBL" id="PQV62565.1"/>
    </source>
</evidence>